<feature type="disulfide bond" evidence="16">
    <location>
        <begin position="115"/>
        <end position="130"/>
    </location>
</feature>
<dbReference type="InterPro" id="IPR000152">
    <property type="entry name" value="EGF-type_Asp/Asn_hydroxyl_site"/>
</dbReference>
<dbReference type="Gene3D" id="4.10.1220.10">
    <property type="entry name" value="EGF-type module"/>
    <property type="match status" value="1"/>
</dbReference>
<dbReference type="SUPFAM" id="SSF57424">
    <property type="entry name" value="LDL receptor-like module"/>
    <property type="match status" value="11"/>
</dbReference>
<comment type="caution">
    <text evidence="19">The sequence shown here is derived from an EMBL/GenBank/DDBJ whole genome shotgun (WGS) entry which is preliminary data.</text>
</comment>
<keyword evidence="5" id="KW-0254">Endocytosis</keyword>
<evidence type="ECO:0000256" key="3">
    <source>
        <dbReference type="ARBA" id="ARBA00022536"/>
    </source>
</evidence>
<dbReference type="GO" id="GO:0042562">
    <property type="term" value="F:hormone binding"/>
    <property type="evidence" value="ECO:0007669"/>
    <property type="project" value="TreeGrafter"/>
</dbReference>
<feature type="disulfide bond" evidence="16">
    <location>
        <begin position="965"/>
        <end position="983"/>
    </location>
</feature>
<feature type="disulfide bond" evidence="16">
    <location>
        <begin position="16"/>
        <end position="28"/>
    </location>
</feature>
<feature type="disulfide bond" evidence="16">
    <location>
        <begin position="1148"/>
        <end position="1160"/>
    </location>
</feature>
<dbReference type="SMART" id="SM00179">
    <property type="entry name" value="EGF_CA"/>
    <property type="match status" value="3"/>
</dbReference>
<dbReference type="GO" id="GO:0006898">
    <property type="term" value="P:receptor-mediated endocytosis"/>
    <property type="evidence" value="ECO:0007669"/>
    <property type="project" value="TreeGrafter"/>
</dbReference>
<dbReference type="PANTHER" id="PTHR22722:SF11">
    <property type="entry name" value="LOW-DENSITY LIPOPROTEIN RECEPTOR-RELATED PROTEIN 2"/>
    <property type="match status" value="1"/>
</dbReference>
<evidence type="ECO:0000259" key="18">
    <source>
        <dbReference type="PROSITE" id="PS01186"/>
    </source>
</evidence>
<feature type="repeat" description="LDL-receptor class B" evidence="17">
    <location>
        <begin position="1403"/>
        <end position="1445"/>
    </location>
</feature>
<dbReference type="CDD" id="cd00112">
    <property type="entry name" value="LDLa"/>
    <property type="match status" value="11"/>
</dbReference>
<proteinExistence type="predicted"/>
<keyword evidence="11" id="KW-0472">Membrane</keyword>
<dbReference type="InterPro" id="IPR051221">
    <property type="entry name" value="LDLR-related"/>
</dbReference>
<dbReference type="InterPro" id="IPR049883">
    <property type="entry name" value="NOTCH1_EGF-like"/>
</dbReference>
<dbReference type="Gene3D" id="4.10.400.10">
    <property type="entry name" value="Low-density Lipoprotein Receptor"/>
    <property type="match status" value="11"/>
</dbReference>
<keyword evidence="7" id="KW-0732">Signal</keyword>
<dbReference type="FunFam" id="2.10.25.10:FF:000037">
    <property type="entry name" value="Signal peptide, CUB domain and EGF-like domain-containing 2"/>
    <property type="match status" value="1"/>
</dbReference>
<dbReference type="InterPro" id="IPR001881">
    <property type="entry name" value="EGF-like_Ca-bd_dom"/>
</dbReference>
<dbReference type="Pfam" id="PF07645">
    <property type="entry name" value="EGF_CA"/>
    <property type="match status" value="1"/>
</dbReference>
<keyword evidence="12 16" id="KW-1015">Disulfide bond</keyword>
<dbReference type="FunFam" id="2.10.25.10:FF:000240">
    <property type="entry name" value="Vitamin K-dependent protein S"/>
    <property type="match status" value="1"/>
</dbReference>
<dbReference type="InterPro" id="IPR009030">
    <property type="entry name" value="Growth_fac_rcpt_cys_sf"/>
</dbReference>
<dbReference type="Pfam" id="PF14670">
    <property type="entry name" value="FXa_inhibition"/>
    <property type="match status" value="1"/>
</dbReference>
<feature type="disulfide bond" evidence="16">
    <location>
        <begin position="1167"/>
        <end position="1182"/>
    </location>
</feature>
<dbReference type="FunFam" id="4.10.400.10:FF:000034">
    <property type="entry name" value="Low-density lipoprotein receptor-related protein 2"/>
    <property type="match status" value="3"/>
</dbReference>
<dbReference type="InterPro" id="IPR000033">
    <property type="entry name" value="LDLR_classB_rpt"/>
</dbReference>
<feature type="disulfide bond" evidence="16">
    <location>
        <begin position="1000"/>
        <end position="1012"/>
    </location>
</feature>
<accession>A0A8T2PFX7</accession>
<evidence type="ECO:0000256" key="5">
    <source>
        <dbReference type="ARBA" id="ARBA00022583"/>
    </source>
</evidence>
<dbReference type="Pfam" id="PF00058">
    <property type="entry name" value="Ldl_recept_b"/>
    <property type="match status" value="5"/>
</dbReference>
<evidence type="ECO:0000256" key="2">
    <source>
        <dbReference type="ARBA" id="ARBA00004308"/>
    </source>
</evidence>
<dbReference type="SUPFAM" id="SSF63825">
    <property type="entry name" value="YWTD domain"/>
    <property type="match status" value="3"/>
</dbReference>
<evidence type="ECO:0000256" key="16">
    <source>
        <dbReference type="PROSITE-ProRule" id="PRU00124"/>
    </source>
</evidence>
<dbReference type="EMBL" id="JAFBMS010000008">
    <property type="protein sequence ID" value="KAG9350071.1"/>
    <property type="molecule type" value="Genomic_DNA"/>
</dbReference>
<evidence type="ECO:0000256" key="15">
    <source>
        <dbReference type="ARBA" id="ARBA00046273"/>
    </source>
</evidence>
<dbReference type="PROSITE" id="PS01209">
    <property type="entry name" value="LDLRA_1"/>
    <property type="match status" value="7"/>
</dbReference>
<evidence type="ECO:0000256" key="8">
    <source>
        <dbReference type="ARBA" id="ARBA00022737"/>
    </source>
</evidence>
<keyword evidence="10" id="KW-1133">Transmembrane helix</keyword>
<feature type="non-terminal residue" evidence="19">
    <location>
        <position position="1"/>
    </location>
</feature>
<evidence type="ECO:0000256" key="10">
    <source>
        <dbReference type="ARBA" id="ARBA00022989"/>
    </source>
</evidence>
<dbReference type="Gene3D" id="2.120.10.30">
    <property type="entry name" value="TolB, C-terminal domain"/>
    <property type="match status" value="3"/>
</dbReference>
<keyword evidence="6" id="KW-0812">Transmembrane</keyword>
<feature type="disulfide bond" evidence="16">
    <location>
        <begin position="958"/>
        <end position="970"/>
    </location>
</feature>
<dbReference type="GO" id="GO:0031904">
    <property type="term" value="C:endosome lumen"/>
    <property type="evidence" value="ECO:0007669"/>
    <property type="project" value="UniProtKB-SubCell"/>
</dbReference>
<feature type="disulfide bond" evidence="16">
    <location>
        <begin position="23"/>
        <end position="41"/>
    </location>
</feature>
<sequence length="1586" mass="177199">MQLNTGEPDSHCLGQCESGQFQCSNGQCIDQDWRCDGTKDCSDDSDELNCPPPTCETGDFQCLTGGECISGLFVCDGERDCADGSDEERTCATQHCPLHQFQCSNGYCIPLSFVCDHWDDCGDNSDEEGCVYQSCSGNEFTCTSGRCITQEWVCDGFNDCGDYSDENGCDSNSRDCYPGEWACPGAPVCVPVDKVCDGHVDCPNGADETNVTAQMTCGLEQCSALSCEYRCHPTPQGGACYCPDGFIVSNDSRTCSDYDDCSIWGICDHFCEDRPGTHHCTCADGYFLEQGHMCRANVSVGLPQLIFSNGRDVMMADVHGRFARTLAQSQNKGRAMGVAYHWHSQRVFWTDTINRKVYSVSYDGGDLKEVLSVAVNSPENIAVDWINFKLYVVESTVDRIDLCDFSGGDRVTLIGENLRTPHGLALDSTVGYMFFTDMGYDNQEVKLERAFMDGSNRLDLVKTRLGAPSGITLDIVTQRVYWADSHFDVVETVTYNGLERKTVLNGGTQVPHPFGLSVFENHVFFTDWTKMAVVQANRFNGSNPKLLYHTTDRPGHIVVSHAVLQPFVMNPCGRHNGGCQHICVLSHRSDNEGLGFRCKCRLGYDLQADRRSCFQLTDYLLVATQTAVRGIPLNVSQQEDVILPLSGLGTTFSSSAVEYDANEEAIFYNDRSRSLIYKAAVSGTSQQILTGYRIGMVEAMAYDWTSKVLFWTSSSYRTVTAFKVTDKSRRDIAKDLKNPRGIAVHPSAGYLFWSDWYRPAVIMRAFTDGSNAIPLINTTLGWPNGLAVDFMMNRVYWVDALLDQIEHVGLSGLDRQTFSNIGQITHPFSLTIHADHLFVSDWRTNAVFRLRKRDGGHIFPIRQGVLGVMNVKAYAASLHNDFKSQCNLIPNGRCSHFCFPTPLSGRVCGCPYGMKLQENQRDCVKDDSVPPPDTSCGSYSFPCDEGRCIPNSYRWMTCSPYAFTCGNKHCIPSRWRCDGQDDCGDGTDEDNCPTRRPTTCDSSQFACTNGNCIPKAWVCDADNDCQDGSDERNCNHRCIHSSYVCDGDQDCFDGSDEKDCEFSCGSHEFACASGDQCVYLSYRCDGVFDCRDHSDERGCPTRGPGLCHDDEFQCQVDGFCIPDTWECDGHPDCQDGSDEHNGCPPITCRPNYFQCDNGNCIYEGWVCDGENDCRDMSDERGCPTPPFSCPADQWLCPTDQVCITLDQVCDGQRDCPNGADESPLCSEDDCAVNNGGCSGGCIQGPFGAQCTCDPGYQLLNDSKTCDDIDECLIPGMCSQTCFNEHGSFRCYCEDGYQLEPDGRVCKASGIYLCIYPRDAILLITKRSQIISNNIKHRPTIIRPVVTGSSIITVDFDRVTNRIYWADASQKKIWSAWQNGTDRREVFSTGLTVPETLAVDWVGRNLYWTDSMMENIEVASLDGRFRKILLSKNITSPRGLVLDPRNYTNLMFWTDWGQNPRIERANMDGKLRRAIVTKKVYWPNGLTIDYPTRRLYFADAYLDYIDYCDYNGNNRFQVFASDLTLQHPHGMTIFEDYIYWTERYSQTVIRANKWHGGNLTILMTNIYQPMGIVMDHPVKQPPGKDLM</sequence>
<dbReference type="InterPro" id="IPR000742">
    <property type="entry name" value="EGF"/>
</dbReference>
<keyword evidence="13" id="KW-0675">Receptor</keyword>
<dbReference type="PANTHER" id="PTHR22722">
    <property type="entry name" value="LOW-DENSITY LIPOPROTEIN RECEPTOR-RELATED PROTEIN 2-RELATED"/>
    <property type="match status" value="1"/>
</dbReference>
<feature type="disulfide bond" evidence="16">
    <location>
        <begin position="142"/>
        <end position="160"/>
    </location>
</feature>
<dbReference type="InterPro" id="IPR002172">
    <property type="entry name" value="LDrepeatLR_classA_rpt"/>
</dbReference>
<dbReference type="Pfam" id="PF00057">
    <property type="entry name" value="Ldl_recept_a"/>
    <property type="match status" value="11"/>
</dbReference>
<dbReference type="FunFam" id="4.10.400.10:FF:000045">
    <property type="entry name" value="Low-density lipoprotein receptor-related protein 2"/>
    <property type="match status" value="1"/>
</dbReference>
<feature type="disulfide bond" evidence="16">
    <location>
        <begin position="1019"/>
        <end position="1034"/>
    </location>
</feature>
<feature type="domain" description="EGF-like" evidence="18">
    <location>
        <begin position="1290"/>
        <end position="1305"/>
    </location>
</feature>
<feature type="repeat" description="LDL-receptor class B" evidence="17">
    <location>
        <begin position="1360"/>
        <end position="1402"/>
    </location>
</feature>
<evidence type="ECO:0000256" key="1">
    <source>
        <dbReference type="ARBA" id="ARBA00004167"/>
    </source>
</evidence>
<feature type="disulfide bond" evidence="16">
    <location>
        <begin position="1084"/>
        <end position="1099"/>
    </location>
</feature>
<keyword evidence="8" id="KW-0677">Repeat</keyword>
<evidence type="ECO:0000313" key="20">
    <source>
        <dbReference type="Proteomes" id="UP000824540"/>
    </source>
</evidence>
<dbReference type="PROSITE" id="PS51120">
    <property type="entry name" value="LDLRB"/>
    <property type="match status" value="8"/>
</dbReference>
<dbReference type="GO" id="GO:0016324">
    <property type="term" value="C:apical plasma membrane"/>
    <property type="evidence" value="ECO:0007669"/>
    <property type="project" value="TreeGrafter"/>
</dbReference>
<feature type="repeat" description="LDL-receptor class B" evidence="17">
    <location>
        <begin position="431"/>
        <end position="477"/>
    </location>
</feature>
<dbReference type="SUPFAM" id="SSF57196">
    <property type="entry name" value="EGF/Laminin"/>
    <property type="match status" value="3"/>
</dbReference>
<feature type="disulfide bond" evidence="16">
    <location>
        <begin position="96"/>
        <end position="108"/>
    </location>
</feature>
<dbReference type="Gene3D" id="2.10.25.10">
    <property type="entry name" value="Laminin"/>
    <property type="match status" value="4"/>
</dbReference>
<dbReference type="InterPro" id="IPR036055">
    <property type="entry name" value="LDL_receptor-like_sf"/>
</dbReference>
<dbReference type="PROSITE" id="PS00010">
    <property type="entry name" value="ASX_HYDROXYL"/>
    <property type="match status" value="1"/>
</dbReference>
<dbReference type="PROSITE" id="PS01186">
    <property type="entry name" value="EGF_2"/>
    <property type="match status" value="2"/>
</dbReference>
<protein>
    <recommendedName>
        <fullName evidence="18">EGF-like domain-containing protein</fullName>
    </recommendedName>
</protein>
<feature type="disulfide bond" evidence="16">
    <location>
        <begin position="1155"/>
        <end position="1173"/>
    </location>
</feature>
<dbReference type="OrthoDB" id="21182at2759"/>
<keyword evidence="3" id="KW-0245">EGF-like domain</keyword>
<dbReference type="FunFam" id="4.10.400.10:FF:000002">
    <property type="entry name" value="Low-density lipoprotein receptor-related protein 1"/>
    <property type="match status" value="1"/>
</dbReference>
<evidence type="ECO:0000256" key="4">
    <source>
        <dbReference type="ARBA" id="ARBA00022553"/>
    </source>
</evidence>
<evidence type="ECO:0000256" key="14">
    <source>
        <dbReference type="ARBA" id="ARBA00023180"/>
    </source>
</evidence>
<dbReference type="Proteomes" id="UP000824540">
    <property type="component" value="Unassembled WGS sequence"/>
</dbReference>
<feature type="repeat" description="LDL-receptor class B" evidence="17">
    <location>
        <begin position="749"/>
        <end position="792"/>
    </location>
</feature>
<dbReference type="SMART" id="SM00181">
    <property type="entry name" value="EGF"/>
    <property type="match status" value="7"/>
</dbReference>
<feature type="disulfide bond" evidence="16">
    <location>
        <begin position="135"/>
        <end position="147"/>
    </location>
</feature>
<evidence type="ECO:0000256" key="13">
    <source>
        <dbReference type="ARBA" id="ARBA00023170"/>
    </source>
</evidence>
<evidence type="ECO:0000256" key="7">
    <source>
        <dbReference type="ARBA" id="ARBA00022729"/>
    </source>
</evidence>
<organism evidence="19 20">
    <name type="scientific">Albula glossodonta</name>
    <name type="common">roundjaw bonefish</name>
    <dbReference type="NCBI Taxonomy" id="121402"/>
    <lineage>
        <taxon>Eukaryota</taxon>
        <taxon>Metazoa</taxon>
        <taxon>Chordata</taxon>
        <taxon>Craniata</taxon>
        <taxon>Vertebrata</taxon>
        <taxon>Euteleostomi</taxon>
        <taxon>Actinopterygii</taxon>
        <taxon>Neopterygii</taxon>
        <taxon>Teleostei</taxon>
        <taxon>Albuliformes</taxon>
        <taxon>Albulidae</taxon>
        <taxon>Albula</taxon>
    </lineage>
</organism>
<reference evidence="19" key="1">
    <citation type="thesis" date="2021" institute="BYU ScholarsArchive" country="Provo, UT, USA">
        <title>Applications of and Algorithms for Genome Assembly and Genomic Analyses with an Emphasis on Marine Teleosts.</title>
        <authorList>
            <person name="Pickett B.D."/>
        </authorList>
    </citation>
    <scope>NUCLEOTIDE SEQUENCE</scope>
    <source>
        <strain evidence="19">HI-2016</strain>
    </source>
</reference>
<feature type="disulfide bond" evidence="16">
    <location>
        <begin position="1007"/>
        <end position="1025"/>
    </location>
</feature>
<dbReference type="FunFam" id="4.10.400.10:FF:000147">
    <property type="entry name" value="Low-density lipoprotein receptor-related protein 2"/>
    <property type="match status" value="1"/>
</dbReference>
<dbReference type="FunFam" id="2.120.10.30:FF:000057">
    <property type="entry name" value="Low-density lipoprotein receptor-related protein 2"/>
    <property type="match status" value="1"/>
</dbReference>
<feature type="domain" description="EGF-like" evidence="18">
    <location>
        <begin position="1250"/>
        <end position="1265"/>
    </location>
</feature>
<dbReference type="GO" id="GO:0005509">
    <property type="term" value="F:calcium ion binding"/>
    <property type="evidence" value="ECO:0007669"/>
    <property type="project" value="InterPro"/>
</dbReference>
<feature type="repeat" description="LDL-receptor class B" evidence="17">
    <location>
        <begin position="1448"/>
        <end position="1491"/>
    </location>
</feature>
<keyword evidence="20" id="KW-1185">Reference proteome</keyword>
<evidence type="ECO:0000256" key="11">
    <source>
        <dbReference type="ARBA" id="ARBA00023136"/>
    </source>
</evidence>
<evidence type="ECO:0000313" key="19">
    <source>
        <dbReference type="EMBL" id="KAG9350071.1"/>
    </source>
</evidence>
<dbReference type="InterPro" id="IPR018097">
    <property type="entry name" value="EGF_Ca-bd_CS"/>
</dbReference>
<feature type="disulfide bond" evidence="16">
    <location>
        <begin position="1045"/>
        <end position="1060"/>
    </location>
</feature>
<feature type="disulfide bond" evidence="16">
    <location>
        <begin position="35"/>
        <end position="50"/>
    </location>
</feature>
<dbReference type="PRINTS" id="PR00261">
    <property type="entry name" value="LDLRECEPTOR"/>
</dbReference>
<feature type="repeat" description="LDL-receptor class B" evidence="17">
    <location>
        <begin position="793"/>
        <end position="836"/>
    </location>
</feature>
<keyword evidence="9" id="KW-0967">Endosome</keyword>
<feature type="disulfide bond" evidence="16">
    <location>
        <begin position="977"/>
        <end position="992"/>
    </location>
</feature>
<evidence type="ECO:0000256" key="6">
    <source>
        <dbReference type="ARBA" id="ARBA00022692"/>
    </source>
</evidence>
<dbReference type="PROSITE" id="PS50068">
    <property type="entry name" value="LDLRA_2"/>
    <property type="match status" value="12"/>
</dbReference>
<comment type="subcellular location">
    <subcellularLocation>
        <location evidence="2">Endomembrane system</location>
    </subcellularLocation>
    <subcellularLocation>
        <location evidence="15">Endosome lumen</location>
    </subcellularLocation>
    <subcellularLocation>
        <location evidence="1">Membrane</location>
        <topology evidence="1">Single-pass membrane protein</topology>
    </subcellularLocation>
</comment>
<dbReference type="SUPFAM" id="SSF57184">
    <property type="entry name" value="Growth factor receptor domain"/>
    <property type="match status" value="1"/>
</dbReference>
<dbReference type="InterPro" id="IPR011042">
    <property type="entry name" value="6-blade_b-propeller_TolB-like"/>
</dbReference>
<dbReference type="GO" id="GO:0043235">
    <property type="term" value="C:receptor complex"/>
    <property type="evidence" value="ECO:0007669"/>
    <property type="project" value="TreeGrafter"/>
</dbReference>
<keyword evidence="14" id="KW-0325">Glycoprotein</keyword>
<dbReference type="PROSITE" id="PS01187">
    <property type="entry name" value="EGF_CA"/>
    <property type="match status" value="1"/>
</dbReference>
<feature type="disulfide bond" evidence="16">
    <location>
        <begin position="154"/>
        <end position="169"/>
    </location>
</feature>
<dbReference type="InterPro" id="IPR023415">
    <property type="entry name" value="LDLR_class-A_CS"/>
</dbReference>
<dbReference type="FunFam" id="4.10.400.10:FF:000011">
    <property type="entry name" value="Low-density lipoprotein receptor-related protein 1"/>
    <property type="match status" value="3"/>
</dbReference>
<evidence type="ECO:0000256" key="9">
    <source>
        <dbReference type="ARBA" id="ARBA00022753"/>
    </source>
</evidence>
<evidence type="ECO:0000256" key="12">
    <source>
        <dbReference type="ARBA" id="ARBA00023157"/>
    </source>
</evidence>
<keyword evidence="4" id="KW-0597">Phosphoprotein</keyword>
<name>A0A8T2PFX7_9TELE</name>
<feature type="repeat" description="LDL-receptor class B" evidence="17">
    <location>
        <begin position="345"/>
        <end position="387"/>
    </location>
</feature>
<feature type="repeat" description="LDL-receptor class B" evidence="17">
    <location>
        <begin position="478"/>
        <end position="522"/>
    </location>
</feature>
<dbReference type="SMART" id="SM00192">
    <property type="entry name" value="LDLa"/>
    <property type="match status" value="12"/>
</dbReference>
<dbReference type="FunFam" id="2.120.10.30:FF:000241">
    <property type="entry name" value="Low-density lipoprotein receptor-related protein 6"/>
    <property type="match status" value="2"/>
</dbReference>
<comment type="caution">
    <text evidence="16">Lacks conserved residue(s) required for the propagation of feature annotation.</text>
</comment>
<feature type="disulfide bond" evidence="16">
    <location>
        <begin position="103"/>
        <end position="121"/>
    </location>
</feature>
<gene>
    <name evidence="19" type="ORF">JZ751_026424</name>
</gene>
<dbReference type="CDD" id="cd00054">
    <property type="entry name" value="EGF_CA"/>
    <property type="match status" value="1"/>
</dbReference>
<evidence type="ECO:0000256" key="17">
    <source>
        <dbReference type="PROSITE-ProRule" id="PRU00461"/>
    </source>
</evidence>
<dbReference type="SMART" id="SM00135">
    <property type="entry name" value="LY"/>
    <property type="match status" value="14"/>
</dbReference>